<sequence length="39" mass="4212">MKSMLPVGDRMQAAYRGMPFNHATRLPVGRNLAILIGAG</sequence>
<name>A0A1H6WPD8_9BACT</name>
<dbReference type="Proteomes" id="UP000199403">
    <property type="component" value="Unassembled WGS sequence"/>
</dbReference>
<dbReference type="STRING" id="1416801.SAMN05192553_102832"/>
<accession>A0A1H6WPD8</accession>
<dbReference type="EMBL" id="FNZH01000002">
    <property type="protein sequence ID" value="SEJ18891.1"/>
    <property type="molecule type" value="Genomic_DNA"/>
</dbReference>
<gene>
    <name evidence="1" type="ORF">SAMN05192553_102832</name>
</gene>
<keyword evidence="2" id="KW-1185">Reference proteome</keyword>
<reference evidence="2" key="1">
    <citation type="submission" date="2016-10" db="EMBL/GenBank/DDBJ databases">
        <authorList>
            <person name="Varghese N."/>
            <person name="Submissions S."/>
        </authorList>
    </citation>
    <scope>NUCLEOTIDE SEQUENCE [LARGE SCALE GENOMIC DNA]</scope>
    <source>
        <strain evidence="2">IBRC-M 10761</strain>
    </source>
</reference>
<evidence type="ECO:0000313" key="1">
    <source>
        <dbReference type="EMBL" id="SEJ18891.1"/>
    </source>
</evidence>
<protein>
    <submittedName>
        <fullName evidence="1">Uncharacterized protein</fullName>
    </submittedName>
</protein>
<dbReference type="AlphaFoldDB" id="A0A1H6WPD8"/>
<proteinExistence type="predicted"/>
<organism evidence="1 2">
    <name type="scientific">Cyclobacterium xiamenense</name>
    <dbReference type="NCBI Taxonomy" id="1297121"/>
    <lineage>
        <taxon>Bacteria</taxon>
        <taxon>Pseudomonadati</taxon>
        <taxon>Bacteroidota</taxon>
        <taxon>Cytophagia</taxon>
        <taxon>Cytophagales</taxon>
        <taxon>Cyclobacteriaceae</taxon>
        <taxon>Cyclobacterium</taxon>
    </lineage>
</organism>
<evidence type="ECO:0000313" key="2">
    <source>
        <dbReference type="Proteomes" id="UP000199403"/>
    </source>
</evidence>